<feature type="transmembrane region" description="Helical" evidence="10">
    <location>
        <begin position="381"/>
        <end position="404"/>
    </location>
</feature>
<keyword evidence="10" id="KW-0050">Antiport</keyword>
<feature type="transmembrane region" description="Helical" evidence="10">
    <location>
        <begin position="27"/>
        <end position="45"/>
    </location>
</feature>
<dbReference type="GO" id="GO:0005886">
    <property type="term" value="C:plasma membrane"/>
    <property type="evidence" value="ECO:0007669"/>
    <property type="project" value="UniProtKB-SubCell"/>
</dbReference>
<dbReference type="PANTHER" id="PTHR10110:SF86">
    <property type="entry name" value="SODIUM_HYDROGEN EXCHANGER 7"/>
    <property type="match status" value="1"/>
</dbReference>
<feature type="domain" description="Cation/H+ exchanger transmembrane" evidence="11">
    <location>
        <begin position="15"/>
        <end position="405"/>
    </location>
</feature>
<dbReference type="AlphaFoldDB" id="A0A2N8TWB3"/>
<evidence type="ECO:0000256" key="5">
    <source>
        <dbReference type="ARBA" id="ARBA00022989"/>
    </source>
</evidence>
<dbReference type="GO" id="GO:0015386">
    <property type="term" value="F:potassium:proton antiporter activity"/>
    <property type="evidence" value="ECO:0007669"/>
    <property type="project" value="TreeGrafter"/>
</dbReference>
<evidence type="ECO:0000256" key="9">
    <source>
        <dbReference type="ARBA" id="ARBA00023201"/>
    </source>
</evidence>
<feature type="transmembrane region" description="Helical" evidence="10">
    <location>
        <begin position="83"/>
        <end position="106"/>
    </location>
</feature>
<feature type="transmembrane region" description="Helical" evidence="10">
    <location>
        <begin position="182"/>
        <end position="199"/>
    </location>
</feature>
<keyword evidence="4 10" id="KW-0812">Transmembrane</keyword>
<keyword evidence="7 10" id="KW-0406">Ion transport</keyword>
<keyword evidence="6 10" id="KW-0915">Sodium</keyword>
<dbReference type="Proteomes" id="UP000235943">
    <property type="component" value="Unassembled WGS sequence"/>
</dbReference>
<evidence type="ECO:0000256" key="1">
    <source>
        <dbReference type="ARBA" id="ARBA00004651"/>
    </source>
</evidence>
<dbReference type="NCBIfam" id="TIGR00831">
    <property type="entry name" value="a_cpa1"/>
    <property type="match status" value="1"/>
</dbReference>
<comment type="caution">
    <text evidence="10">Lacks conserved residue(s) required for the propagation of feature annotation.</text>
</comment>
<feature type="transmembrane region" description="Helical" evidence="10">
    <location>
        <begin position="112"/>
        <end position="134"/>
    </location>
</feature>
<keyword evidence="13" id="KW-1185">Reference proteome</keyword>
<keyword evidence="5 10" id="KW-1133">Transmembrane helix</keyword>
<evidence type="ECO:0000256" key="7">
    <source>
        <dbReference type="ARBA" id="ARBA00023065"/>
    </source>
</evidence>
<dbReference type="GO" id="GO:0015385">
    <property type="term" value="F:sodium:proton antiporter activity"/>
    <property type="evidence" value="ECO:0007669"/>
    <property type="project" value="InterPro"/>
</dbReference>
<evidence type="ECO:0000256" key="6">
    <source>
        <dbReference type="ARBA" id="ARBA00023053"/>
    </source>
</evidence>
<dbReference type="InterPro" id="IPR018422">
    <property type="entry name" value="Cation/H_exchanger_CPA1"/>
</dbReference>
<evidence type="ECO:0000256" key="4">
    <source>
        <dbReference type="ARBA" id="ARBA00022692"/>
    </source>
</evidence>
<keyword evidence="3 10" id="KW-1003">Cell membrane</keyword>
<dbReference type="OrthoDB" id="57886at2"/>
<keyword evidence="8 10" id="KW-0472">Membrane</keyword>
<comment type="subcellular location">
    <subcellularLocation>
        <location evidence="1 10">Cell membrane</location>
        <topology evidence="1 10">Multi-pass membrane protein</topology>
    </subcellularLocation>
</comment>
<feature type="transmembrane region" description="Helical" evidence="10">
    <location>
        <begin position="301"/>
        <end position="325"/>
    </location>
</feature>
<keyword evidence="9 10" id="KW-0739">Sodium transport</keyword>
<comment type="function">
    <text evidence="10">Na(+)/H(+) antiporter that extrudes sodium in exchange for external protons.</text>
</comment>
<keyword evidence="2 10" id="KW-0813">Transport</keyword>
<evidence type="ECO:0000256" key="2">
    <source>
        <dbReference type="ARBA" id="ARBA00022448"/>
    </source>
</evidence>
<comment type="caution">
    <text evidence="12">The sequence shown here is derived from an EMBL/GenBank/DDBJ whole genome shotgun (WGS) entry which is preliminary data.</text>
</comment>
<dbReference type="InterPro" id="IPR006153">
    <property type="entry name" value="Cation/H_exchanger_TM"/>
</dbReference>
<gene>
    <name evidence="12" type="ORF">C1J00_04600</name>
</gene>
<protein>
    <submittedName>
        <fullName evidence="12">Na+/H+ antiporter</fullName>
    </submittedName>
</protein>
<comment type="similarity">
    <text evidence="10">Belongs to the monovalent cation:proton antiporter 1 (CPA1) transporter (TC 2.A.36) family.</text>
</comment>
<feature type="transmembrane region" description="Helical" evidence="10">
    <location>
        <begin position="261"/>
        <end position="281"/>
    </location>
</feature>
<evidence type="ECO:0000313" key="13">
    <source>
        <dbReference type="Proteomes" id="UP000235943"/>
    </source>
</evidence>
<proteinExistence type="inferred from homology"/>
<accession>A0A2N8TWB3</accession>
<feature type="transmembrane region" description="Helical" evidence="10">
    <location>
        <begin position="346"/>
        <end position="366"/>
    </location>
</feature>
<evidence type="ECO:0000313" key="12">
    <source>
        <dbReference type="EMBL" id="PNG23314.1"/>
    </source>
</evidence>
<evidence type="ECO:0000256" key="8">
    <source>
        <dbReference type="ARBA" id="ARBA00023136"/>
    </source>
</evidence>
<organism evidence="12 13">
    <name type="scientific">Streptomyces cahuitamycinicus</name>
    <dbReference type="NCBI Taxonomy" id="2070367"/>
    <lineage>
        <taxon>Bacteria</taxon>
        <taxon>Bacillati</taxon>
        <taxon>Actinomycetota</taxon>
        <taxon>Actinomycetes</taxon>
        <taxon>Kitasatosporales</taxon>
        <taxon>Streptomycetaceae</taxon>
        <taxon>Streptomyces</taxon>
    </lineage>
</organism>
<sequence length="528" mass="57203">MDQLALLFVLLLGAVISVPLGDRFKVPAPVLMTLLGIVLALLPFVPNVDIAPDLILPLLLPPLLYAAVRRTSWRQFAANKRPIFLLAVALVFVTMACVAAVADAIVPGLPLAAAFALGALVAPPDPVAATAVAGQLGLPRRLVSILEGEGLFNDVTAIVLYHVAIAAAVSGTFSPWEAGLDLVLSAVVAVAVGLALGWGANKLMEVLGDATLQVGLTLLVPYAAYVMAEELHGSGVLAVLTTALFLAEYGSDADDVMTRLAGHTFWNVVDTLVTGVAFGLVGLELHNAIRTASGRWGELLGWAAVVVVVVVFARLLWLLPATWLTKRLHARRDYDEDIPVSWRETVVMWWSGMRGVASVALVLAIPLETDAGAPFPSRDEIIFIAFGVIMATLVLQGLTLPWLVRRLGVKADTDREKELAKALAIRAAKAAKQRLREIEDNEELPEELSEQMLRRAYDIGVRISPELAEDERREAYREGTRRVKRLRRIQQEMLSAARHEVLAARSEPGADPEVVDRVLRHLDVRSLR</sequence>
<feature type="transmembrane region" description="Helical" evidence="10">
    <location>
        <begin position="155"/>
        <end position="176"/>
    </location>
</feature>
<evidence type="ECO:0000259" key="11">
    <source>
        <dbReference type="Pfam" id="PF00999"/>
    </source>
</evidence>
<reference evidence="12 13" key="1">
    <citation type="submission" date="2018-01" db="EMBL/GenBank/DDBJ databases">
        <title>Draft genome sequence of Streptomyces sp. 13K301.</title>
        <authorList>
            <person name="Sahin N."/>
            <person name="Saygin H."/>
            <person name="Ay H."/>
        </authorList>
    </citation>
    <scope>NUCLEOTIDE SEQUENCE [LARGE SCALE GENOMIC DNA]</scope>
    <source>
        <strain evidence="12 13">13K301</strain>
    </source>
</reference>
<dbReference type="GO" id="GO:0098719">
    <property type="term" value="P:sodium ion import across plasma membrane"/>
    <property type="evidence" value="ECO:0007669"/>
    <property type="project" value="TreeGrafter"/>
</dbReference>
<name>A0A2N8TWB3_9ACTN</name>
<dbReference type="RefSeq" id="WP_102907738.1">
    <property type="nucleotide sequence ID" value="NZ_POUC01000018.1"/>
</dbReference>
<dbReference type="PANTHER" id="PTHR10110">
    <property type="entry name" value="SODIUM/HYDROGEN EXCHANGER"/>
    <property type="match status" value="1"/>
</dbReference>
<evidence type="ECO:0000256" key="3">
    <source>
        <dbReference type="ARBA" id="ARBA00022475"/>
    </source>
</evidence>
<dbReference type="GO" id="GO:0051453">
    <property type="term" value="P:regulation of intracellular pH"/>
    <property type="evidence" value="ECO:0007669"/>
    <property type="project" value="TreeGrafter"/>
</dbReference>
<dbReference type="InterPro" id="IPR004705">
    <property type="entry name" value="Cation/H_exchanger_CPA1_bac"/>
</dbReference>
<dbReference type="Gene3D" id="6.10.140.1330">
    <property type="match status" value="1"/>
</dbReference>
<dbReference type="Pfam" id="PF00999">
    <property type="entry name" value="Na_H_Exchanger"/>
    <property type="match status" value="1"/>
</dbReference>
<dbReference type="EMBL" id="POUC01000018">
    <property type="protein sequence ID" value="PNG23314.1"/>
    <property type="molecule type" value="Genomic_DNA"/>
</dbReference>
<evidence type="ECO:0000256" key="10">
    <source>
        <dbReference type="RuleBase" id="RU366002"/>
    </source>
</evidence>